<dbReference type="RefSeq" id="XP_003882331.1">
    <property type="nucleotide sequence ID" value="XM_003882282.1"/>
</dbReference>
<evidence type="ECO:0000313" key="4">
    <source>
        <dbReference type="EMBL" id="CEL66267.1"/>
    </source>
</evidence>
<dbReference type="Gene3D" id="2.60.120.590">
    <property type="entry name" value="Alpha-ketoglutarate-dependent dioxygenase AlkB-like"/>
    <property type="match status" value="1"/>
</dbReference>
<reference evidence="4" key="4">
    <citation type="journal article" date="2015" name="PLoS ONE">
        <title>Comprehensive Evaluation of Toxoplasma gondii VEG and Neospora caninum LIV Genomes with Tachyzoite Stage Transcriptome and Proteome Defines Novel Transcript Features.</title>
        <authorList>
            <person name="Ramaprasad A."/>
            <person name="Mourier T."/>
            <person name="Naeem R."/>
            <person name="Malas T.B."/>
            <person name="Moussa E."/>
            <person name="Panigrahi A."/>
            <person name="Vermont S.J."/>
            <person name="Otto T.D."/>
            <person name="Wastling J."/>
            <person name="Pain A."/>
        </authorList>
    </citation>
    <scope>NUCLEOTIDE SEQUENCE</scope>
    <source>
        <strain evidence="4">Liverpool</strain>
    </source>
</reference>
<dbReference type="InParanoid" id="F0VF05"/>
<dbReference type="eggNOG" id="ENOG502REV2">
    <property type="taxonomic scope" value="Eukaryota"/>
</dbReference>
<dbReference type="Pfam" id="PF13532">
    <property type="entry name" value="2OG-FeII_Oxy_2"/>
    <property type="match status" value="1"/>
</dbReference>
<sequence length="354" mass="38534">MKGRWRKDKSSAGCSGHSSASSLASSALSSACASQTLPSGEASTTHLWSKSGKATDRSSSEKPGASVATSSAADVETAGFFSRQRLAKVQAEKGDRDPENAGAVFACKSMKQSEFALCDASSFSGFKKALEGGSIYLPNFCCDKDDFSIFNNLLRDVQRYAEEQESSDAASAPPRDSSSSSSASSVADVSSSVLPFAGTVTWSRHLKHENPSFSPTFRRVIAQLSSYFDVEVYATRMNLYMNGSHWKPLHKDSHAYSPVTHMQEDFTVGASFGASRELEFVHDTNDTFRFAFPQHNGDVFAFNCEVNKAFKHGVPAVQSETHGLRFSVVLWGRRRKLTKRNAGVSELRREGILP</sequence>
<feature type="region of interest" description="Disordered" evidence="1">
    <location>
        <begin position="1"/>
        <end position="21"/>
    </location>
</feature>
<organism evidence="3 5">
    <name type="scientific">Neospora caninum (strain Liverpool)</name>
    <dbReference type="NCBI Taxonomy" id="572307"/>
    <lineage>
        <taxon>Eukaryota</taxon>
        <taxon>Sar</taxon>
        <taxon>Alveolata</taxon>
        <taxon>Apicomplexa</taxon>
        <taxon>Conoidasida</taxon>
        <taxon>Coccidia</taxon>
        <taxon>Eucoccidiorida</taxon>
        <taxon>Eimeriorina</taxon>
        <taxon>Sarcocystidae</taxon>
        <taxon>Neospora</taxon>
    </lineage>
</organism>
<dbReference type="OrthoDB" id="411779at2759"/>
<dbReference type="GeneID" id="13444222"/>
<protein>
    <recommendedName>
        <fullName evidence="2">Alpha-ketoglutarate-dependent dioxygenase AlkB-like domain-containing protein</fullName>
    </recommendedName>
</protein>
<dbReference type="PANTHER" id="PTHR42256">
    <property type="entry name" value="OXOGLUTARATE/IRON-DEPENDENT DIOXYGENASE"/>
    <property type="match status" value="1"/>
</dbReference>
<feature type="compositionally biased region" description="Polar residues" evidence="1">
    <location>
        <begin position="37"/>
        <end position="48"/>
    </location>
</feature>
<accession>F0VF05</accession>
<dbReference type="OMA" id="SYFDVEV"/>
<dbReference type="EMBL" id="LN714481">
    <property type="protein sequence ID" value="CEL66267.1"/>
    <property type="molecule type" value="Genomic_DNA"/>
</dbReference>
<feature type="domain" description="Alpha-ketoglutarate-dependent dioxygenase AlkB-like" evidence="2">
    <location>
        <begin position="200"/>
        <end position="328"/>
    </location>
</feature>
<feature type="compositionally biased region" description="Low complexity" evidence="1">
    <location>
        <begin position="11"/>
        <end position="21"/>
    </location>
</feature>
<reference evidence="5" key="3">
    <citation type="journal article" date="2012" name="PLoS Pathog.">
        <title>Comparative genomics of the apicomplexan parasites Toxoplasma gondii and Neospora caninum: Coccidia differing in host range and transmission strategy.</title>
        <authorList>
            <person name="Reid A.J."/>
            <person name="Vermont S.J."/>
            <person name="Cotton J.A."/>
            <person name="Harris D."/>
            <person name="Hill-Cawthorne G.A."/>
            <person name="Konen-Waisman S."/>
            <person name="Latham S.M."/>
            <person name="Mourier T."/>
            <person name="Norton R."/>
            <person name="Quail M.A."/>
            <person name="Sanders M."/>
            <person name="Shanmugam D."/>
            <person name="Sohal A."/>
            <person name="Wasmuth J.D."/>
            <person name="Brunk B."/>
            <person name="Grigg M.E."/>
            <person name="Howard J.C."/>
            <person name="Parkinson J."/>
            <person name="Roos D.S."/>
            <person name="Trees A.J."/>
            <person name="Berriman M."/>
            <person name="Pain A."/>
            <person name="Wastling J.M."/>
        </authorList>
    </citation>
    <scope>NUCLEOTIDE SEQUENCE [LARGE SCALE GENOMIC DNA]</scope>
    <source>
        <strain evidence="5">Liverpool</strain>
    </source>
</reference>
<keyword evidence="5" id="KW-1185">Reference proteome</keyword>
<reference evidence="3" key="2">
    <citation type="submission" date="2011-03" db="EMBL/GenBank/DDBJ databases">
        <title>Comparative genomics and transcriptomics of Neospora caninum and Toxoplasma gondii.</title>
        <authorList>
            <person name="Reid A.J."/>
            <person name="Sohal A."/>
            <person name="Harris D."/>
            <person name="Quail M."/>
            <person name="Sanders M."/>
            <person name="Berriman M."/>
            <person name="Wastling J.M."/>
            <person name="Pain A."/>
        </authorList>
    </citation>
    <scope>NUCLEOTIDE SEQUENCE</scope>
    <source>
        <strain evidence="3">Liverpool</strain>
    </source>
</reference>
<dbReference type="Proteomes" id="UP000007494">
    <property type="component" value="Chromosome VIIa"/>
</dbReference>
<feature type="region of interest" description="Disordered" evidence="1">
    <location>
        <begin position="37"/>
        <end position="70"/>
    </location>
</feature>
<dbReference type="InterPro" id="IPR027450">
    <property type="entry name" value="AlkB-like"/>
</dbReference>
<name>F0VF05_NEOCL</name>
<evidence type="ECO:0000313" key="3">
    <source>
        <dbReference type="EMBL" id="CBZ52299.1"/>
    </source>
</evidence>
<dbReference type="PANTHER" id="PTHR42256:SF1">
    <property type="entry name" value="FE2OG DIOXYGENASE DOMAIN-CONTAINING PROTEIN"/>
    <property type="match status" value="1"/>
</dbReference>
<dbReference type="PROSITE" id="PS51257">
    <property type="entry name" value="PROKAR_LIPOPROTEIN"/>
    <property type="match status" value="1"/>
</dbReference>
<feature type="compositionally biased region" description="Low complexity" evidence="1">
    <location>
        <begin position="167"/>
        <end position="184"/>
    </location>
</feature>
<dbReference type="EMBL" id="FR823388">
    <property type="protein sequence ID" value="CBZ52299.1"/>
    <property type="molecule type" value="Genomic_DNA"/>
</dbReference>
<dbReference type="VEuPathDB" id="ToxoDB:NCLIV_020860"/>
<feature type="region of interest" description="Disordered" evidence="1">
    <location>
        <begin position="164"/>
        <end position="184"/>
    </location>
</feature>
<evidence type="ECO:0000259" key="2">
    <source>
        <dbReference type="Pfam" id="PF13532"/>
    </source>
</evidence>
<proteinExistence type="predicted"/>
<gene>
    <name evidence="4" type="ORF">BN1204_020860</name>
    <name evidence="3" type="ORF">NCLIV_020860</name>
</gene>
<evidence type="ECO:0000313" key="5">
    <source>
        <dbReference type="Proteomes" id="UP000007494"/>
    </source>
</evidence>
<reference evidence="3" key="1">
    <citation type="submission" date="2011-02" db="EMBL/GenBank/DDBJ databases">
        <authorList>
            <person name="Aslett M."/>
        </authorList>
    </citation>
    <scope>NUCLEOTIDE SEQUENCE</scope>
    <source>
        <strain evidence="3">Liverpool</strain>
    </source>
</reference>
<dbReference type="AlphaFoldDB" id="F0VF05"/>
<dbReference type="InterPro" id="IPR037151">
    <property type="entry name" value="AlkB-like_sf"/>
</dbReference>
<dbReference type="SUPFAM" id="SSF51197">
    <property type="entry name" value="Clavaminate synthase-like"/>
    <property type="match status" value="1"/>
</dbReference>
<evidence type="ECO:0000256" key="1">
    <source>
        <dbReference type="SAM" id="MobiDB-lite"/>
    </source>
</evidence>